<feature type="region of interest" description="Disordered" evidence="1">
    <location>
        <begin position="537"/>
        <end position="577"/>
    </location>
</feature>
<sequence>MMRMSIASLSTAAGSAGGLEHTCASNTRDNQRTATTEYFNFSTRNEVLRRCGIVNSRGGRRTRARGGNPVEEEQILRNSMQISGSSDPHVGRRPFRKEMPLYGQQSRHSATFSISVDAPVKRFLDMFCDFDAKRCKLCNESFVQWHLHASGIPHGGREGILLEMVRPFCGTPEEQVRLWNERLYRSTAFGRIPALSHPDNQVRRRKLKFLLMYLKDRGVLRDVFNVNTENSDAARSFEFERLEFIGDGVVKYILNNVHHIVFPVSEGGIRGRLPNFQFVMDGNEGLARGYDFLELQDLTLSSRVVSKFKSDVVETLFGELQFFLWSTQLDNSTGSLTFPFTKNIYALRAIAQHAMYETATVLFMYHVEYILGMLQRITREEQLQYVRADESLLSMQRRGTASHRLTRSALDDDDFFGDDDGYGGGGRYGGVGGVDGGSMVILAPTRRLMKLRVARAHVHGGSAAAFLESTNYGNYKRVVPIGGLLPRPFAREQLAVIPNYMPHVQRDESMTLQLLESNWSWSTQLDKDLKGETVAGEVARPASKSKEKCSADSAEAETAAYRLSPAPTVRDQPTLKPLSLPRLKDEELIAELL</sequence>
<dbReference type="PANTHER" id="PTHR39671:SF3">
    <property type="entry name" value="RNA EDITING COMPLEX PROTEIN MP61"/>
    <property type="match status" value="1"/>
</dbReference>
<dbReference type="OrthoDB" id="272271at2759"/>
<dbReference type="EMBL" id="LJSK01000117">
    <property type="protein sequence ID" value="KPI86763.1"/>
    <property type="molecule type" value="Genomic_DNA"/>
</dbReference>
<accession>A0A0N1I3V7</accession>
<protein>
    <submittedName>
        <fullName evidence="3">Rna editing complex protein MP61</fullName>
    </submittedName>
</protein>
<dbReference type="PANTHER" id="PTHR39671">
    <property type="entry name" value="COMPLEX PROTEIN NUCLEASE, PUTATIVE KREPB1-RELATED-RELATED"/>
    <property type="match status" value="1"/>
</dbReference>
<dbReference type="VEuPathDB" id="TriTrypDB:Lsey_0117_0190"/>
<name>A0A0N1I3V7_LEPSE</name>
<reference evidence="3 4" key="1">
    <citation type="journal article" date="2015" name="PLoS Pathog.">
        <title>Leptomonas seymouri: Adaptations to the Dixenous Life Cycle Analyzed by Genome Sequencing, Transcriptome Profiling and Co-infection with Leishmania donovani.</title>
        <authorList>
            <person name="Kraeva N."/>
            <person name="Butenko A."/>
            <person name="Hlavacova J."/>
            <person name="Kostygov A."/>
            <person name="Myskova J."/>
            <person name="Grybchuk D."/>
            <person name="Lestinova T."/>
            <person name="Votypka J."/>
            <person name="Volf P."/>
            <person name="Opperdoes F."/>
            <person name="Flegontov P."/>
            <person name="Lukes J."/>
            <person name="Yurchenko V."/>
        </authorList>
    </citation>
    <scope>NUCLEOTIDE SEQUENCE [LARGE SCALE GENOMIC DNA]</scope>
    <source>
        <strain evidence="3 4">ATCC 30220</strain>
    </source>
</reference>
<dbReference type="SUPFAM" id="SSF69065">
    <property type="entry name" value="RNase III domain-like"/>
    <property type="match status" value="1"/>
</dbReference>
<evidence type="ECO:0000313" key="4">
    <source>
        <dbReference type="Proteomes" id="UP000038009"/>
    </source>
</evidence>
<feature type="compositionally biased region" description="Low complexity" evidence="1">
    <location>
        <begin position="1"/>
        <end position="14"/>
    </location>
</feature>
<gene>
    <name evidence="3" type="ORF">ABL78_4180</name>
</gene>
<dbReference type="Proteomes" id="UP000038009">
    <property type="component" value="Unassembled WGS sequence"/>
</dbReference>
<dbReference type="PROSITE" id="PS50142">
    <property type="entry name" value="RNASE_3_2"/>
    <property type="match status" value="1"/>
</dbReference>
<evidence type="ECO:0000256" key="1">
    <source>
        <dbReference type="SAM" id="MobiDB-lite"/>
    </source>
</evidence>
<comment type="caution">
    <text evidence="3">The sequence shown here is derived from an EMBL/GenBank/DDBJ whole genome shotgun (WGS) entry which is preliminary data.</text>
</comment>
<proteinExistence type="predicted"/>
<organism evidence="3 4">
    <name type="scientific">Leptomonas seymouri</name>
    <dbReference type="NCBI Taxonomy" id="5684"/>
    <lineage>
        <taxon>Eukaryota</taxon>
        <taxon>Discoba</taxon>
        <taxon>Euglenozoa</taxon>
        <taxon>Kinetoplastea</taxon>
        <taxon>Metakinetoplastina</taxon>
        <taxon>Trypanosomatida</taxon>
        <taxon>Trypanosomatidae</taxon>
        <taxon>Leishmaniinae</taxon>
        <taxon>Leptomonas</taxon>
    </lineage>
</organism>
<dbReference type="OMA" id="ELIEMWW"/>
<evidence type="ECO:0000313" key="3">
    <source>
        <dbReference type="EMBL" id="KPI86763.1"/>
    </source>
</evidence>
<feature type="region of interest" description="Disordered" evidence="1">
    <location>
        <begin position="1"/>
        <end position="30"/>
    </location>
</feature>
<dbReference type="InterPro" id="IPR036389">
    <property type="entry name" value="RNase_III_sf"/>
</dbReference>
<keyword evidence="4" id="KW-1185">Reference proteome</keyword>
<dbReference type="InterPro" id="IPR000999">
    <property type="entry name" value="RNase_III_dom"/>
</dbReference>
<dbReference type="AlphaFoldDB" id="A0A0N1I3V7"/>
<feature type="domain" description="RNase III" evidence="2">
    <location>
        <begin position="203"/>
        <end position="320"/>
    </location>
</feature>
<dbReference type="GO" id="GO:0006396">
    <property type="term" value="P:RNA processing"/>
    <property type="evidence" value="ECO:0007669"/>
    <property type="project" value="InterPro"/>
</dbReference>
<evidence type="ECO:0000259" key="2">
    <source>
        <dbReference type="PROSITE" id="PS50142"/>
    </source>
</evidence>
<dbReference type="GO" id="GO:0004525">
    <property type="term" value="F:ribonuclease III activity"/>
    <property type="evidence" value="ECO:0007669"/>
    <property type="project" value="InterPro"/>
</dbReference>
<dbReference type="CDD" id="cd23726">
    <property type="entry name" value="ZF_RNaseIII_KREN2"/>
    <property type="match status" value="1"/>
</dbReference>